<keyword evidence="2" id="KW-1185">Reference proteome</keyword>
<organism evidence="1 2">
    <name type="scientific">Chitinophaga dinghuensis</name>
    <dbReference type="NCBI Taxonomy" id="1539050"/>
    <lineage>
        <taxon>Bacteria</taxon>
        <taxon>Pseudomonadati</taxon>
        <taxon>Bacteroidota</taxon>
        <taxon>Chitinophagia</taxon>
        <taxon>Chitinophagales</taxon>
        <taxon>Chitinophagaceae</taxon>
        <taxon>Chitinophaga</taxon>
    </lineage>
</organism>
<dbReference type="EMBL" id="QLMA01000002">
    <property type="protein sequence ID" value="RAJ85809.1"/>
    <property type="molecule type" value="Genomic_DNA"/>
</dbReference>
<dbReference type="AlphaFoldDB" id="A0A327W5L8"/>
<dbReference type="Pfam" id="PF05159">
    <property type="entry name" value="Capsule_synth"/>
    <property type="match status" value="1"/>
</dbReference>
<reference evidence="1 2" key="1">
    <citation type="submission" date="2018-06" db="EMBL/GenBank/DDBJ databases">
        <title>Genomic Encyclopedia of Archaeal and Bacterial Type Strains, Phase II (KMG-II): from individual species to whole genera.</title>
        <authorList>
            <person name="Goeker M."/>
        </authorList>
    </citation>
    <scope>NUCLEOTIDE SEQUENCE [LARGE SCALE GENOMIC DNA]</scope>
    <source>
        <strain evidence="1 2">DSM 29821</strain>
    </source>
</reference>
<evidence type="ECO:0000313" key="2">
    <source>
        <dbReference type="Proteomes" id="UP000249819"/>
    </source>
</evidence>
<dbReference type="Proteomes" id="UP000249819">
    <property type="component" value="Unassembled WGS sequence"/>
</dbReference>
<name>A0A327W5L8_9BACT</name>
<comment type="caution">
    <text evidence="1">The sequence shown here is derived from an EMBL/GenBank/DDBJ whole genome shotgun (WGS) entry which is preliminary data.</text>
</comment>
<dbReference type="InterPro" id="IPR007833">
    <property type="entry name" value="Capsule_polysaccharide_synth"/>
</dbReference>
<proteinExistence type="predicted"/>
<dbReference type="Gene3D" id="3.40.50.12580">
    <property type="match status" value="1"/>
</dbReference>
<dbReference type="GO" id="GO:0000271">
    <property type="term" value="P:polysaccharide biosynthetic process"/>
    <property type="evidence" value="ECO:0007669"/>
    <property type="project" value="InterPro"/>
</dbReference>
<protein>
    <submittedName>
        <fullName evidence="1">Capsular polysaccharide biosynthesis protein</fullName>
    </submittedName>
</protein>
<sequence length="470" mass="55558">MLTMLNKTYDICLHVGADLWVADFYIEVKKYLEKKGLTVLLFTVVKDVANVWKTKGITDYILLPELPAEVDESFCVQLMEEMKFESINSFYRTEQIFFNLGDDYWRRQACKYIHAIWSLKDGPKAKRYLTYEGDEFDHNAFRLLCRLHGGHMNYFGYSSFALRTHFHKDEKRFKTTPSEPLHPVISKDDRDWILQYVNKYTTSQTRLWGDPKIFDVKFKWNYFSKAVNKIKREIKDTTGDKKHNFRNSLSRYVKRIYRRQMATVYYDGKLDFEKEKYFYFPLHVPNDSQLTQRGLPFVNQAALVETLSSYIPYPYKLIVKEHPYGRGQYKLDQLKRISRLPNVILVPPHMNSHGIIPKVDAIIAINSSVGFEAIMYKKKVVALGRSFYRENGVTIDIHSLYELETLLSKLKSFELTDEKILNFLWRVKESTYDIDLFNFNAENFHEKVAPFSEAIYKEVYETDPNPKLVS</sequence>
<dbReference type="InterPro" id="IPR043148">
    <property type="entry name" value="TagF_C"/>
</dbReference>
<accession>A0A327W5L8</accession>
<dbReference type="GO" id="GO:0015774">
    <property type="term" value="P:polysaccharide transport"/>
    <property type="evidence" value="ECO:0007669"/>
    <property type="project" value="InterPro"/>
</dbReference>
<gene>
    <name evidence="1" type="ORF">CLV59_102514</name>
</gene>
<evidence type="ECO:0000313" key="1">
    <source>
        <dbReference type="EMBL" id="RAJ85809.1"/>
    </source>
</evidence>